<name>A0A0M1VUE7_FUSVC</name>
<evidence type="ECO:0000313" key="1">
    <source>
        <dbReference type="EMBL" id="EEO40094.1"/>
    </source>
</evidence>
<sequence length="93" mass="10815">MKNQNITIEEVGAIHYFLSMRGSYYTNNINNDVTVRNIIKNVKYSVNVLPDSNYRDSDNRTLGSSEIQRKVAEKLRQEVNSYINSMVNDLKRI</sequence>
<dbReference type="HOGENOM" id="CLU_2395457_0_0_0"/>
<dbReference type="EMBL" id="ACDE02000019">
    <property type="protein sequence ID" value="EEO40094.1"/>
    <property type="molecule type" value="Genomic_DNA"/>
</dbReference>
<comment type="caution">
    <text evidence="1">The sequence shown here is derived from an EMBL/GenBank/DDBJ whole genome shotgun (WGS) entry which is preliminary data.</text>
</comment>
<protein>
    <submittedName>
        <fullName evidence="1">Uncharacterized protein</fullName>
    </submittedName>
</protein>
<organism evidence="1 2">
    <name type="scientific">Fusobacterium vincentii 4_1_13</name>
    <dbReference type="NCBI Taxonomy" id="469606"/>
    <lineage>
        <taxon>Bacteria</taxon>
        <taxon>Fusobacteriati</taxon>
        <taxon>Fusobacteriota</taxon>
        <taxon>Fusobacteriia</taxon>
        <taxon>Fusobacteriales</taxon>
        <taxon>Fusobacteriaceae</taxon>
        <taxon>Fusobacterium</taxon>
    </lineage>
</organism>
<accession>A0A0M1VUE7</accession>
<evidence type="ECO:0000313" key="2">
    <source>
        <dbReference type="Proteomes" id="UP000004925"/>
    </source>
</evidence>
<gene>
    <name evidence="1" type="ORF">FSCG_00807</name>
</gene>
<dbReference type="AlphaFoldDB" id="A0A0M1VUE7"/>
<proteinExistence type="predicted"/>
<dbReference type="Proteomes" id="UP000004925">
    <property type="component" value="Unassembled WGS sequence"/>
</dbReference>
<reference evidence="1 2" key="1">
    <citation type="submission" date="2011-10" db="EMBL/GenBank/DDBJ databases">
        <title>The Genome Sequence of Fusobacterium sp. 4_1_13.</title>
        <authorList>
            <consortium name="The Broad Institute Genome Sequencing Platform"/>
            <person name="Earl A."/>
            <person name="Ward D."/>
            <person name="Feldgarden M."/>
            <person name="Gevers D."/>
            <person name="Strauss J."/>
            <person name="Ambrose C."/>
            <person name="Allen-Vercoe E."/>
            <person name="Young S.K."/>
            <person name="Zeng Q."/>
            <person name="Gargeya S."/>
            <person name="Fitzgerald M."/>
            <person name="Haas B."/>
            <person name="Abouelleil A."/>
            <person name="Alvarado L."/>
            <person name="Arachchi H.M."/>
            <person name="Berlin A."/>
            <person name="Brown A."/>
            <person name="Chapman S.B."/>
            <person name="Chen Z."/>
            <person name="Dunbar C."/>
            <person name="Freedman E."/>
            <person name="Gearin G."/>
            <person name="Goldberg J."/>
            <person name="Griggs A."/>
            <person name="Gujja S."/>
            <person name="Heiman D."/>
            <person name="Howarth C."/>
            <person name="Larson L."/>
            <person name="Lui A."/>
            <person name="MacDonald P.J."/>
            <person name="Montmayeur A."/>
            <person name="Murphy C."/>
            <person name="Neiman D."/>
            <person name="Pearson M."/>
            <person name="Priest M."/>
            <person name="Roberts A."/>
            <person name="Saif S."/>
            <person name="Shea T."/>
            <person name="Shenoy N."/>
            <person name="Sisk P."/>
            <person name="Stolte C."/>
            <person name="Sykes S."/>
            <person name="Wortman J."/>
            <person name="Nusbaum C."/>
            <person name="Birren B."/>
        </authorList>
    </citation>
    <scope>NUCLEOTIDE SEQUENCE [LARGE SCALE GENOMIC DNA]</scope>
    <source>
        <strain evidence="1 2">4_1_13</strain>
    </source>
</reference>